<feature type="transmembrane region" description="Helical" evidence="8">
    <location>
        <begin position="109"/>
        <end position="127"/>
    </location>
</feature>
<feature type="transmembrane region" description="Helical" evidence="8">
    <location>
        <begin position="80"/>
        <end position="97"/>
    </location>
</feature>
<feature type="transmembrane region" description="Helical" evidence="8">
    <location>
        <begin position="219"/>
        <end position="243"/>
    </location>
</feature>
<name>A0A9P7A3J4_9AGAM</name>
<evidence type="ECO:0000313" key="9">
    <source>
        <dbReference type="EMBL" id="KAG1781626.1"/>
    </source>
</evidence>
<dbReference type="PANTHER" id="PTHR12226">
    <property type="entry name" value="MANNOSE-P-DOLICHOL UTILIZATION DEFECT 1 LEC35 -RELATED"/>
    <property type="match status" value="1"/>
</dbReference>
<evidence type="ECO:0000313" key="10">
    <source>
        <dbReference type="Proteomes" id="UP000714275"/>
    </source>
</evidence>
<comment type="similarity">
    <text evidence="7">Belongs to the MPDU1 (TC 2.A.43.3) family.</text>
</comment>
<dbReference type="InterPro" id="IPR032675">
    <property type="entry name" value="LRR_dom_sf"/>
</dbReference>
<comment type="caution">
    <text evidence="9">The sequence shown here is derived from an EMBL/GenBank/DDBJ whole genome shotgun (WGS) entry which is preliminary data.</text>
</comment>
<dbReference type="FunFam" id="1.20.1280.290:FF:000006">
    <property type="entry name" value="mannose-P-dolichol utilization defect 1 protein"/>
    <property type="match status" value="1"/>
</dbReference>
<evidence type="ECO:0000256" key="6">
    <source>
        <dbReference type="ARBA" id="ARBA00023136"/>
    </source>
</evidence>
<keyword evidence="4" id="KW-0677">Repeat</keyword>
<dbReference type="InterPro" id="IPR016817">
    <property type="entry name" value="MannP-dilichol_defect-1"/>
</dbReference>
<protein>
    <recommendedName>
        <fullName evidence="11">Mannose-P-dolichol utilization defect 1 protein homolog</fullName>
    </recommendedName>
</protein>
<dbReference type="Proteomes" id="UP000714275">
    <property type="component" value="Unassembled WGS sequence"/>
</dbReference>
<evidence type="ECO:0000256" key="1">
    <source>
        <dbReference type="ARBA" id="ARBA00004141"/>
    </source>
</evidence>
<dbReference type="Pfam" id="PF04193">
    <property type="entry name" value="PQ-loop"/>
    <property type="match status" value="2"/>
</dbReference>
<sequence>MTAITQNLPRFISDLGISIIGEKCYSSLVENLNVGDVDCLKYSLSKGLGIGIVVGGSVMKVPQLLLILSGRSARGLSLPAYVLETLAYAITAAYSYRNEFPFSTYGENLFLTIQNTIITLLIIYFPTPSLRNAQAIGPQLAIASAASVASVVALYILPKDILSLLQMATLPLSLFSKLPQIMQNSQAQSTGQLSAFAVVSQIVGCLARLFTTATEVGDLIVTAGFALALILNLVLGAQMWMYWENDQKEDFGKTQIGSLSEKEKEDWESERQGRVDVVVTPKSPVPRHTASPSGRKWARKALLVPEILLDIFAHVNESVDLPSDDSSCERSLARQSLASLATTCKTFHEPAMDLLWANIDDDAGPSWSEGVEPLSEHETCQFLRHAVRVRSIDISSDRNFHLLTVFPTETCMFPMLQSLVWQAEDPNNIYLHFFLSHTLRFGYLSAIHPALKSIGTRAPLEALTIGDAGGAEDLTVDESFLLAETIRSCTQLRHLGCPPLEWEAWNHLSNLPTLLELEISSGSWPLDRHDLKFAPFLNVTILNFYVQTAPYTITALQRSEFPSLQQFEMHVQVMPFAQAEQLFCALSQCNAYHTLEYIVIFCFDSDGESDEEQPDKSFTAISRFLHFTQLRTLGLVFENYPVYLDNDLLLQAMSSWRHIRYMTLANHQLRPPPITFRGLFDGLRLCPDLDSLQLHVDAVNIDIDPETESFQHTSLQKFNVGFSNVEDVEAAARIIFTMLPGVEQVRHADENEWDKVNKHLEYLKSSAALRHQEPAPDT</sequence>
<keyword evidence="10" id="KW-1185">Reference proteome</keyword>
<gene>
    <name evidence="9" type="ORF">EV702DRAFT_1275774</name>
</gene>
<keyword evidence="2" id="KW-0813">Transport</keyword>
<dbReference type="SUPFAM" id="SSF52047">
    <property type="entry name" value="RNI-like"/>
    <property type="match status" value="1"/>
</dbReference>
<keyword evidence="5 8" id="KW-1133">Transmembrane helix</keyword>
<organism evidence="9 10">
    <name type="scientific">Suillus placidus</name>
    <dbReference type="NCBI Taxonomy" id="48579"/>
    <lineage>
        <taxon>Eukaryota</taxon>
        <taxon>Fungi</taxon>
        <taxon>Dikarya</taxon>
        <taxon>Basidiomycota</taxon>
        <taxon>Agaricomycotina</taxon>
        <taxon>Agaricomycetes</taxon>
        <taxon>Agaricomycetidae</taxon>
        <taxon>Boletales</taxon>
        <taxon>Suillineae</taxon>
        <taxon>Suillaceae</taxon>
        <taxon>Suillus</taxon>
    </lineage>
</organism>
<dbReference type="EMBL" id="JABBWD010000005">
    <property type="protein sequence ID" value="KAG1781626.1"/>
    <property type="molecule type" value="Genomic_DNA"/>
</dbReference>
<feature type="transmembrane region" description="Helical" evidence="8">
    <location>
        <begin position="48"/>
        <end position="68"/>
    </location>
</feature>
<dbReference type="Gene3D" id="1.20.1280.290">
    <property type="match status" value="2"/>
</dbReference>
<dbReference type="GO" id="GO:0016020">
    <property type="term" value="C:membrane"/>
    <property type="evidence" value="ECO:0007669"/>
    <property type="project" value="UniProtKB-SubCell"/>
</dbReference>
<evidence type="ECO:0000256" key="2">
    <source>
        <dbReference type="ARBA" id="ARBA00022448"/>
    </source>
</evidence>
<evidence type="ECO:0008006" key="11">
    <source>
        <dbReference type="Google" id="ProtNLM"/>
    </source>
</evidence>
<evidence type="ECO:0000256" key="5">
    <source>
        <dbReference type="ARBA" id="ARBA00022989"/>
    </source>
</evidence>
<proteinExistence type="inferred from homology"/>
<dbReference type="Gene3D" id="3.80.10.10">
    <property type="entry name" value="Ribonuclease Inhibitor"/>
    <property type="match status" value="1"/>
</dbReference>
<dbReference type="InterPro" id="IPR006603">
    <property type="entry name" value="PQ-loop_rpt"/>
</dbReference>
<evidence type="ECO:0000256" key="3">
    <source>
        <dbReference type="ARBA" id="ARBA00022692"/>
    </source>
</evidence>
<dbReference type="OrthoDB" id="3543113at2759"/>
<feature type="transmembrane region" description="Helical" evidence="8">
    <location>
        <begin position="139"/>
        <end position="157"/>
    </location>
</feature>
<evidence type="ECO:0000256" key="8">
    <source>
        <dbReference type="SAM" id="Phobius"/>
    </source>
</evidence>
<evidence type="ECO:0000256" key="4">
    <source>
        <dbReference type="ARBA" id="ARBA00022737"/>
    </source>
</evidence>
<dbReference type="AlphaFoldDB" id="A0A9P7A3J4"/>
<evidence type="ECO:0000256" key="7">
    <source>
        <dbReference type="ARBA" id="ARBA00038475"/>
    </source>
</evidence>
<reference evidence="9" key="1">
    <citation type="journal article" date="2020" name="New Phytol.">
        <title>Comparative genomics reveals dynamic genome evolution in host specialist ectomycorrhizal fungi.</title>
        <authorList>
            <person name="Lofgren L.A."/>
            <person name="Nguyen N.H."/>
            <person name="Vilgalys R."/>
            <person name="Ruytinx J."/>
            <person name="Liao H.L."/>
            <person name="Branco S."/>
            <person name="Kuo A."/>
            <person name="LaButti K."/>
            <person name="Lipzen A."/>
            <person name="Andreopoulos W."/>
            <person name="Pangilinan J."/>
            <person name="Riley R."/>
            <person name="Hundley H."/>
            <person name="Na H."/>
            <person name="Barry K."/>
            <person name="Grigoriev I.V."/>
            <person name="Stajich J.E."/>
            <person name="Kennedy P.G."/>
        </authorList>
    </citation>
    <scope>NUCLEOTIDE SEQUENCE</scope>
    <source>
        <strain evidence="9">DOB743</strain>
    </source>
</reference>
<keyword evidence="3 8" id="KW-0812">Transmembrane</keyword>
<dbReference type="PANTHER" id="PTHR12226:SF2">
    <property type="entry name" value="MANNOSE-P-DOLICHOL UTILIZATION DEFECT 1 PROTEIN"/>
    <property type="match status" value="1"/>
</dbReference>
<comment type="subcellular location">
    <subcellularLocation>
        <location evidence="1">Membrane</location>
        <topology evidence="1">Multi-pass membrane protein</topology>
    </subcellularLocation>
</comment>
<keyword evidence="6 8" id="KW-0472">Membrane</keyword>
<accession>A0A9P7A3J4</accession>
<dbReference type="SMART" id="SM00679">
    <property type="entry name" value="CTNS"/>
    <property type="match status" value="2"/>
</dbReference>